<evidence type="ECO:0000256" key="12">
    <source>
        <dbReference type="ARBA" id="ARBA00049556"/>
    </source>
</evidence>
<keyword evidence="9" id="KW-0413">Isomerase</keyword>
<keyword evidence="4" id="KW-0442">Lipid degradation</keyword>
<evidence type="ECO:0000313" key="16">
    <source>
        <dbReference type="Proteomes" id="UP000320314"/>
    </source>
</evidence>
<sequence>MDERGQERTVETLERTANGRTWLVVTLDNPPVNATSETVRADLLAAFEAIDARPTAPDGVVIAGRNDAFVGGADIREFGKAPAEPTLSRVLAAVEACPVPVVAAIDGPALGGGYELALVCDGRVATARSIIGLPEVTLGMIPGAGGTVRLPRLVGVAEAIALVTSGSRIGAEKALSLGMIDAIAEDDVVEAACALLERLEGHKARLLDRPVPDSAEGAVGEAEKAARKKARGSNAVAAAIDAVKDAARLPVNEALERERRTSLDLRHGEQAAALRHLFFAERAAGSRAKAAKPLPVAKVGVVGAGQMGRGIALAFATRGFDVRLCDASPDALAGAVDHLRKAAESMEAAGRMPSASKIVERISTGEVASLGDCDLVIEAIIEDMDAKKALIGELDTIVRSEAILASNTSYLDVDAIAASSAHPGRVAGMHFFNPAHVMRLVEVVHGAASTPETIATLMTVCKKLGKVAVPAGVGEGFIGNRIFSAYRRQCEYLLEDGAYPEDIDAAMRDFGMAMGPFAVFDLAGLEIAWATRKRLAPTRDPRERYVVVADRLCEAGRFGRKAGKGWYAYDEAGKPVPDPEVRTLIEEASAEKGIIRRPFSSDEIRTRLLATMVSEACLILDDGIAERAGDIDLVLVNGYGFPRLAGGPLFWAARQPREAMMEAIDGLTVASGLTARHAENLESVLDEVSARGRRPR</sequence>
<dbReference type="InterPro" id="IPR006108">
    <property type="entry name" value="3HC_DH_C"/>
</dbReference>
<organism evidence="15 16">
    <name type="scientific">Pararhizobium mangrovi</name>
    <dbReference type="NCBI Taxonomy" id="2590452"/>
    <lineage>
        <taxon>Bacteria</taxon>
        <taxon>Pseudomonadati</taxon>
        <taxon>Pseudomonadota</taxon>
        <taxon>Alphaproteobacteria</taxon>
        <taxon>Hyphomicrobiales</taxon>
        <taxon>Rhizobiaceae</taxon>
        <taxon>Rhizobium/Agrobacterium group</taxon>
        <taxon>Pararhizobium</taxon>
    </lineage>
</organism>
<dbReference type="EMBL" id="VHLH01000032">
    <property type="protein sequence ID" value="TPW26291.1"/>
    <property type="molecule type" value="Genomic_DNA"/>
</dbReference>
<evidence type="ECO:0000256" key="6">
    <source>
        <dbReference type="ARBA" id="ARBA00023027"/>
    </source>
</evidence>
<evidence type="ECO:0000256" key="1">
    <source>
        <dbReference type="ARBA" id="ARBA00004275"/>
    </source>
</evidence>
<keyword evidence="7" id="KW-0443">Lipid metabolism</keyword>
<keyword evidence="5" id="KW-0560">Oxidoreductase</keyword>
<dbReference type="GO" id="GO:0004300">
    <property type="term" value="F:enoyl-CoA hydratase activity"/>
    <property type="evidence" value="ECO:0007669"/>
    <property type="project" value="UniProtKB-ARBA"/>
</dbReference>
<keyword evidence="6" id="KW-0520">NAD</keyword>
<dbReference type="SUPFAM" id="SSF48179">
    <property type="entry name" value="6-phosphogluconate dehydrogenase C-terminal domain-like"/>
    <property type="match status" value="2"/>
</dbReference>
<dbReference type="Proteomes" id="UP000320314">
    <property type="component" value="Unassembled WGS sequence"/>
</dbReference>
<proteinExistence type="predicted"/>
<evidence type="ECO:0000313" key="15">
    <source>
        <dbReference type="EMBL" id="TPW26291.1"/>
    </source>
</evidence>
<dbReference type="GO" id="GO:0016853">
    <property type="term" value="F:isomerase activity"/>
    <property type="evidence" value="ECO:0007669"/>
    <property type="project" value="UniProtKB-KW"/>
</dbReference>
<feature type="domain" description="3-hydroxyacyl-CoA dehydrogenase C-terminal" evidence="13">
    <location>
        <begin position="476"/>
        <end position="569"/>
    </location>
</feature>
<dbReference type="GO" id="GO:0003857">
    <property type="term" value="F:(3S)-3-hydroxyacyl-CoA dehydrogenase (NAD+) activity"/>
    <property type="evidence" value="ECO:0007669"/>
    <property type="project" value="UniProtKB-EC"/>
</dbReference>
<gene>
    <name evidence="15" type="ORF">FJU11_15160</name>
</gene>
<dbReference type="InterPro" id="IPR036291">
    <property type="entry name" value="NAD(P)-bd_dom_sf"/>
</dbReference>
<accession>A0A506TZ76</accession>
<dbReference type="PANTHER" id="PTHR23309">
    <property type="entry name" value="3-HYDROXYACYL-COA DEHYROGENASE"/>
    <property type="match status" value="1"/>
</dbReference>
<dbReference type="RefSeq" id="WP_141167960.1">
    <property type="nucleotide sequence ID" value="NZ_VHLH01000032.1"/>
</dbReference>
<dbReference type="InterPro" id="IPR029045">
    <property type="entry name" value="ClpP/crotonase-like_dom_sf"/>
</dbReference>
<feature type="domain" description="3-hydroxyacyl-CoA dehydrogenase NAD binding" evidence="14">
    <location>
        <begin position="298"/>
        <end position="470"/>
    </location>
</feature>
<comment type="pathway">
    <text evidence="2">Lipid metabolism; fatty acid beta-oxidation.</text>
</comment>
<keyword evidence="3" id="KW-0276">Fatty acid metabolism</keyword>
<protein>
    <submittedName>
        <fullName evidence="15">3-hydroxyacyl-CoA dehydrogenase</fullName>
    </submittedName>
</protein>
<dbReference type="FunFam" id="1.10.1040.50:FF:000006">
    <property type="entry name" value="Peroxisomal bifunctional enzyme"/>
    <property type="match status" value="1"/>
</dbReference>
<evidence type="ECO:0000259" key="13">
    <source>
        <dbReference type="Pfam" id="PF00725"/>
    </source>
</evidence>
<dbReference type="AlphaFoldDB" id="A0A506TZ76"/>
<evidence type="ECO:0000256" key="9">
    <source>
        <dbReference type="ARBA" id="ARBA00023235"/>
    </source>
</evidence>
<dbReference type="GO" id="GO:0070403">
    <property type="term" value="F:NAD+ binding"/>
    <property type="evidence" value="ECO:0007669"/>
    <property type="project" value="InterPro"/>
</dbReference>
<keyword evidence="8" id="KW-0576">Peroxisome</keyword>
<name>A0A506TZ76_9HYPH</name>
<evidence type="ECO:0000256" key="5">
    <source>
        <dbReference type="ARBA" id="ARBA00023002"/>
    </source>
</evidence>
<dbReference type="Pfam" id="PF00378">
    <property type="entry name" value="ECH_1"/>
    <property type="match status" value="1"/>
</dbReference>
<dbReference type="UniPathway" id="UPA00659"/>
<evidence type="ECO:0000259" key="14">
    <source>
        <dbReference type="Pfam" id="PF02737"/>
    </source>
</evidence>
<evidence type="ECO:0000256" key="4">
    <source>
        <dbReference type="ARBA" id="ARBA00022963"/>
    </source>
</evidence>
<dbReference type="PANTHER" id="PTHR23309:SF51">
    <property type="entry name" value="3-HYDROXYACYL-COA DEHYDROGENASE-RELATED"/>
    <property type="match status" value="1"/>
</dbReference>
<keyword evidence="10" id="KW-0456">Lyase</keyword>
<reference evidence="15 16" key="1">
    <citation type="submission" date="2019-06" db="EMBL/GenBank/DDBJ databases">
        <authorList>
            <person name="Li M."/>
        </authorList>
    </citation>
    <scope>NUCLEOTIDE SEQUENCE [LARGE SCALE GENOMIC DNA]</scope>
    <source>
        <strain evidence="15 16">BGMRC6574</strain>
    </source>
</reference>
<keyword evidence="16" id="KW-1185">Reference proteome</keyword>
<dbReference type="Pfam" id="PF00725">
    <property type="entry name" value="3HCDH"/>
    <property type="match status" value="1"/>
</dbReference>
<dbReference type="Gene3D" id="1.10.1040.50">
    <property type="match status" value="1"/>
</dbReference>
<evidence type="ECO:0000256" key="2">
    <source>
        <dbReference type="ARBA" id="ARBA00005005"/>
    </source>
</evidence>
<dbReference type="FunFam" id="3.40.50.720:FF:000009">
    <property type="entry name" value="Fatty oxidation complex, alpha subunit"/>
    <property type="match status" value="1"/>
</dbReference>
<dbReference type="Gene3D" id="3.90.226.10">
    <property type="entry name" value="2-enoyl-CoA Hydratase, Chain A, domain 1"/>
    <property type="match status" value="1"/>
</dbReference>
<keyword evidence="11" id="KW-0511">Multifunctional enzyme</keyword>
<comment type="caution">
    <text evidence="15">The sequence shown here is derived from an EMBL/GenBank/DDBJ whole genome shotgun (WGS) entry which is preliminary data.</text>
</comment>
<comment type="catalytic activity">
    <reaction evidence="12">
        <text>a (3S)-3-hydroxyacyl-CoA + NAD(+) = a 3-oxoacyl-CoA + NADH + H(+)</text>
        <dbReference type="Rhea" id="RHEA:22432"/>
        <dbReference type="ChEBI" id="CHEBI:15378"/>
        <dbReference type="ChEBI" id="CHEBI:57318"/>
        <dbReference type="ChEBI" id="CHEBI:57540"/>
        <dbReference type="ChEBI" id="CHEBI:57945"/>
        <dbReference type="ChEBI" id="CHEBI:90726"/>
        <dbReference type="EC" id="1.1.1.35"/>
    </reaction>
</comment>
<evidence type="ECO:0000256" key="3">
    <source>
        <dbReference type="ARBA" id="ARBA00022832"/>
    </source>
</evidence>
<dbReference type="CDD" id="cd06558">
    <property type="entry name" value="crotonase-like"/>
    <property type="match status" value="1"/>
</dbReference>
<evidence type="ECO:0000256" key="10">
    <source>
        <dbReference type="ARBA" id="ARBA00023239"/>
    </source>
</evidence>
<evidence type="ECO:0000256" key="8">
    <source>
        <dbReference type="ARBA" id="ARBA00023140"/>
    </source>
</evidence>
<dbReference type="Gene3D" id="3.40.50.720">
    <property type="entry name" value="NAD(P)-binding Rossmann-like Domain"/>
    <property type="match status" value="1"/>
</dbReference>
<dbReference type="InterPro" id="IPR006176">
    <property type="entry name" value="3-OHacyl-CoA_DH_NAD-bd"/>
</dbReference>
<dbReference type="OrthoDB" id="9771883at2"/>
<evidence type="ECO:0000256" key="11">
    <source>
        <dbReference type="ARBA" id="ARBA00023268"/>
    </source>
</evidence>
<dbReference type="SUPFAM" id="SSF51735">
    <property type="entry name" value="NAD(P)-binding Rossmann-fold domains"/>
    <property type="match status" value="1"/>
</dbReference>
<dbReference type="InterPro" id="IPR008927">
    <property type="entry name" value="6-PGluconate_DH-like_C_sf"/>
</dbReference>
<dbReference type="InterPro" id="IPR001753">
    <property type="entry name" value="Enoyl-CoA_hydra/iso"/>
</dbReference>
<comment type="subcellular location">
    <subcellularLocation>
        <location evidence="1">Peroxisome</location>
    </subcellularLocation>
</comment>
<dbReference type="Pfam" id="PF02737">
    <property type="entry name" value="3HCDH_N"/>
    <property type="match status" value="1"/>
</dbReference>
<dbReference type="GO" id="GO:0006635">
    <property type="term" value="P:fatty acid beta-oxidation"/>
    <property type="evidence" value="ECO:0007669"/>
    <property type="project" value="UniProtKB-UniPathway"/>
</dbReference>
<dbReference type="SUPFAM" id="SSF52096">
    <property type="entry name" value="ClpP/crotonase"/>
    <property type="match status" value="1"/>
</dbReference>
<evidence type="ECO:0000256" key="7">
    <source>
        <dbReference type="ARBA" id="ARBA00023098"/>
    </source>
</evidence>